<dbReference type="GeneID" id="36580251"/>
<dbReference type="InParanoid" id="A0A2J6TG34"/>
<dbReference type="Proteomes" id="UP000235371">
    <property type="component" value="Unassembled WGS sequence"/>
</dbReference>
<proteinExistence type="predicted"/>
<accession>A0A2J6TG34</accession>
<feature type="region of interest" description="Disordered" evidence="1">
    <location>
        <begin position="94"/>
        <end position="123"/>
    </location>
</feature>
<feature type="compositionally biased region" description="Polar residues" evidence="1">
    <location>
        <begin position="12"/>
        <end position="24"/>
    </location>
</feature>
<dbReference type="AlphaFoldDB" id="A0A2J6TG34"/>
<dbReference type="EMBL" id="KZ613785">
    <property type="protein sequence ID" value="PMD61977.1"/>
    <property type="molecule type" value="Genomic_DNA"/>
</dbReference>
<dbReference type="RefSeq" id="XP_024738881.1">
    <property type="nucleotide sequence ID" value="XM_024872170.1"/>
</dbReference>
<evidence type="ECO:0000313" key="3">
    <source>
        <dbReference type="Proteomes" id="UP000235371"/>
    </source>
</evidence>
<protein>
    <submittedName>
        <fullName evidence="2">Uncharacterized protein</fullName>
    </submittedName>
</protein>
<keyword evidence="3" id="KW-1185">Reference proteome</keyword>
<evidence type="ECO:0000256" key="1">
    <source>
        <dbReference type="SAM" id="MobiDB-lite"/>
    </source>
</evidence>
<reference evidence="2 3" key="1">
    <citation type="submission" date="2016-04" db="EMBL/GenBank/DDBJ databases">
        <title>A degradative enzymes factory behind the ericoid mycorrhizal symbiosis.</title>
        <authorList>
            <consortium name="DOE Joint Genome Institute"/>
            <person name="Martino E."/>
            <person name="Morin E."/>
            <person name="Grelet G."/>
            <person name="Kuo A."/>
            <person name="Kohler A."/>
            <person name="Daghino S."/>
            <person name="Barry K."/>
            <person name="Choi C."/>
            <person name="Cichocki N."/>
            <person name="Clum A."/>
            <person name="Copeland A."/>
            <person name="Hainaut M."/>
            <person name="Haridas S."/>
            <person name="Labutti K."/>
            <person name="Lindquist E."/>
            <person name="Lipzen A."/>
            <person name="Khouja H.-R."/>
            <person name="Murat C."/>
            <person name="Ohm R."/>
            <person name="Olson A."/>
            <person name="Spatafora J."/>
            <person name="Veneault-Fourrey C."/>
            <person name="Henrissat B."/>
            <person name="Grigoriev I."/>
            <person name="Martin F."/>
            <person name="Perotto S."/>
        </authorList>
    </citation>
    <scope>NUCLEOTIDE SEQUENCE [LARGE SCALE GENOMIC DNA]</scope>
    <source>
        <strain evidence="2 3">E</strain>
    </source>
</reference>
<organism evidence="2 3">
    <name type="scientific">Hyaloscypha bicolor E</name>
    <dbReference type="NCBI Taxonomy" id="1095630"/>
    <lineage>
        <taxon>Eukaryota</taxon>
        <taxon>Fungi</taxon>
        <taxon>Dikarya</taxon>
        <taxon>Ascomycota</taxon>
        <taxon>Pezizomycotina</taxon>
        <taxon>Leotiomycetes</taxon>
        <taxon>Helotiales</taxon>
        <taxon>Hyaloscyphaceae</taxon>
        <taxon>Hyaloscypha</taxon>
        <taxon>Hyaloscypha bicolor</taxon>
    </lineage>
</organism>
<feature type="compositionally biased region" description="Polar residues" evidence="1">
    <location>
        <begin position="99"/>
        <end position="123"/>
    </location>
</feature>
<name>A0A2J6TG34_9HELO</name>
<feature type="region of interest" description="Disordered" evidence="1">
    <location>
        <begin position="12"/>
        <end position="32"/>
    </location>
</feature>
<sequence length="123" mass="13927">MKRCLYLRPEYSTSPTTYKSSESSPPFHLKSSKLPRFPRPAYSQQFDQYIMSALHPLSCCLHQVALHLITLHLLGLPSFTTPVQFHHHNFAASPEEPALNSSSPRCHNTKTLPHSNCTTSPLR</sequence>
<evidence type="ECO:0000313" key="2">
    <source>
        <dbReference type="EMBL" id="PMD61977.1"/>
    </source>
</evidence>
<gene>
    <name evidence="2" type="ORF">K444DRAFT_359992</name>
</gene>